<name>A0AAD9I5I3_9PEZI</name>
<accession>A0AAD9I5I3</accession>
<comment type="caution">
    <text evidence="4">The sequence shown here is derived from an EMBL/GenBank/DDBJ whole genome shotgun (WGS) entry which is preliminary data.</text>
</comment>
<feature type="region of interest" description="Disordered" evidence="2">
    <location>
        <begin position="180"/>
        <end position="312"/>
    </location>
</feature>
<dbReference type="PROSITE" id="PS50157">
    <property type="entry name" value="ZINC_FINGER_C2H2_2"/>
    <property type="match status" value="1"/>
</dbReference>
<proteinExistence type="predicted"/>
<keyword evidence="1" id="KW-0862">Zinc</keyword>
<dbReference type="AlphaFoldDB" id="A0AAD9I5I3"/>
<dbReference type="SMART" id="SM00355">
    <property type="entry name" value="ZnF_C2H2"/>
    <property type="match status" value="2"/>
</dbReference>
<dbReference type="InterPro" id="IPR013087">
    <property type="entry name" value="Znf_C2H2_type"/>
</dbReference>
<evidence type="ECO:0000313" key="5">
    <source>
        <dbReference type="Proteomes" id="UP001217918"/>
    </source>
</evidence>
<gene>
    <name evidence="4" type="ORF">P8C59_005943</name>
</gene>
<evidence type="ECO:0000313" key="4">
    <source>
        <dbReference type="EMBL" id="KAK2071528.1"/>
    </source>
</evidence>
<feature type="region of interest" description="Disordered" evidence="2">
    <location>
        <begin position="80"/>
        <end position="106"/>
    </location>
</feature>
<keyword evidence="1" id="KW-0863">Zinc-finger</keyword>
<protein>
    <recommendedName>
        <fullName evidence="3">C2H2-type domain-containing protein</fullName>
    </recommendedName>
</protein>
<sequence>MPGNHQPSMAVHRQHGAWSVPPLPLPILQPTQDEATTWIQQAHPSREQQLAASAECVPQRAATQPAAFLQPRPTPGLPAAAAITNQPVPRPRRRRASPPETRDANDLSNLLVCPSCPYPHYYKAEAQLNKHHRRAHGSPEAVLQALVGAAAASPGPCSLCGRGFATALGLRSHLKAKHGLDKAPGAADGGAGSAAAEGRRHSGRSPDGEGRRRRGGPACGPGLVRPSWGLSGPGSAAARGTDVADVLGSTAGMGPGDLDGRHGLARQGGIDAKPVPCEAGQDLGRDPTPTPSTPAPAYPWTSPSLGDSSPLLVDLEAGEPEDALCSAFM</sequence>
<feature type="compositionally biased region" description="Pro residues" evidence="2">
    <location>
        <begin position="288"/>
        <end position="297"/>
    </location>
</feature>
<feature type="compositionally biased region" description="Basic and acidic residues" evidence="2">
    <location>
        <begin position="197"/>
        <end position="210"/>
    </location>
</feature>
<evidence type="ECO:0000256" key="2">
    <source>
        <dbReference type="SAM" id="MobiDB-lite"/>
    </source>
</evidence>
<dbReference type="GO" id="GO:0008270">
    <property type="term" value="F:zinc ion binding"/>
    <property type="evidence" value="ECO:0007669"/>
    <property type="project" value="UniProtKB-KW"/>
</dbReference>
<reference evidence="4" key="1">
    <citation type="journal article" date="2023" name="Mol. Plant Microbe Interact.">
        <title>Elucidating the Obligate Nature and Biological Capacity of an Invasive Fungal Corn Pathogen.</title>
        <authorList>
            <person name="MacCready J.S."/>
            <person name="Roggenkamp E.M."/>
            <person name="Gdanetz K."/>
            <person name="Chilvers M.I."/>
        </authorList>
    </citation>
    <scope>NUCLEOTIDE SEQUENCE</scope>
    <source>
        <strain evidence="4">PM02</strain>
    </source>
</reference>
<dbReference type="EMBL" id="JAQQPM010000005">
    <property type="protein sequence ID" value="KAK2071528.1"/>
    <property type="molecule type" value="Genomic_DNA"/>
</dbReference>
<evidence type="ECO:0000259" key="3">
    <source>
        <dbReference type="PROSITE" id="PS50157"/>
    </source>
</evidence>
<keyword evidence="5" id="KW-1185">Reference proteome</keyword>
<dbReference type="PROSITE" id="PS00028">
    <property type="entry name" value="ZINC_FINGER_C2H2_1"/>
    <property type="match status" value="1"/>
</dbReference>
<feature type="domain" description="C2H2-type" evidence="3">
    <location>
        <begin position="155"/>
        <end position="183"/>
    </location>
</feature>
<organism evidence="4 5">
    <name type="scientific">Phyllachora maydis</name>
    <dbReference type="NCBI Taxonomy" id="1825666"/>
    <lineage>
        <taxon>Eukaryota</taxon>
        <taxon>Fungi</taxon>
        <taxon>Dikarya</taxon>
        <taxon>Ascomycota</taxon>
        <taxon>Pezizomycotina</taxon>
        <taxon>Sordariomycetes</taxon>
        <taxon>Sordariomycetidae</taxon>
        <taxon>Phyllachorales</taxon>
        <taxon>Phyllachoraceae</taxon>
        <taxon>Phyllachora</taxon>
    </lineage>
</organism>
<dbReference type="Proteomes" id="UP001217918">
    <property type="component" value="Unassembled WGS sequence"/>
</dbReference>
<evidence type="ECO:0000256" key="1">
    <source>
        <dbReference type="PROSITE-ProRule" id="PRU00042"/>
    </source>
</evidence>
<keyword evidence="1" id="KW-0479">Metal-binding</keyword>
<dbReference type="Gene3D" id="3.30.160.60">
    <property type="entry name" value="Classic Zinc Finger"/>
    <property type="match status" value="1"/>
</dbReference>